<dbReference type="HOGENOM" id="CLU_1992899_0_0_1"/>
<accession>A0A0D0BCZ5</accession>
<proteinExistence type="predicted"/>
<feature type="coiled-coil region" evidence="1">
    <location>
        <begin position="79"/>
        <end position="106"/>
    </location>
</feature>
<protein>
    <submittedName>
        <fullName evidence="2">Uncharacterized protein</fullName>
    </submittedName>
</protein>
<name>A0A0D0BCZ5_9AGAR</name>
<dbReference type="OrthoDB" id="3353107at2759"/>
<evidence type="ECO:0000256" key="1">
    <source>
        <dbReference type="SAM" id="Coils"/>
    </source>
</evidence>
<evidence type="ECO:0000313" key="3">
    <source>
        <dbReference type="Proteomes" id="UP000053593"/>
    </source>
</evidence>
<sequence length="125" mass="13749">MSCLPLLPVNPHNGSRRWSVNVHEAYSRMNSVCSYATDLLTQEAEPNRLQIHLERIAGEAMPLLVTLEASDEALPKDWLQKCSDAIAQLSIKLASAQESAHNIEDTHISFTEPVIHVKSGTCGCP</sequence>
<keyword evidence="1" id="KW-0175">Coiled coil</keyword>
<organism evidence="2 3">
    <name type="scientific">Collybiopsis luxurians FD-317 M1</name>
    <dbReference type="NCBI Taxonomy" id="944289"/>
    <lineage>
        <taxon>Eukaryota</taxon>
        <taxon>Fungi</taxon>
        <taxon>Dikarya</taxon>
        <taxon>Basidiomycota</taxon>
        <taxon>Agaricomycotina</taxon>
        <taxon>Agaricomycetes</taxon>
        <taxon>Agaricomycetidae</taxon>
        <taxon>Agaricales</taxon>
        <taxon>Marasmiineae</taxon>
        <taxon>Omphalotaceae</taxon>
        <taxon>Collybiopsis</taxon>
        <taxon>Collybiopsis luxurians</taxon>
    </lineage>
</organism>
<dbReference type="EMBL" id="KN834844">
    <property type="protein sequence ID" value="KIK52361.1"/>
    <property type="molecule type" value="Genomic_DNA"/>
</dbReference>
<dbReference type="AlphaFoldDB" id="A0A0D0BCZ5"/>
<gene>
    <name evidence="2" type="ORF">GYMLUDRAFT_251302</name>
</gene>
<dbReference type="Proteomes" id="UP000053593">
    <property type="component" value="Unassembled WGS sequence"/>
</dbReference>
<evidence type="ECO:0000313" key="2">
    <source>
        <dbReference type="EMBL" id="KIK52361.1"/>
    </source>
</evidence>
<keyword evidence="3" id="KW-1185">Reference proteome</keyword>
<reference evidence="2 3" key="1">
    <citation type="submission" date="2014-04" db="EMBL/GenBank/DDBJ databases">
        <title>Evolutionary Origins and Diversification of the Mycorrhizal Mutualists.</title>
        <authorList>
            <consortium name="DOE Joint Genome Institute"/>
            <consortium name="Mycorrhizal Genomics Consortium"/>
            <person name="Kohler A."/>
            <person name="Kuo A."/>
            <person name="Nagy L.G."/>
            <person name="Floudas D."/>
            <person name="Copeland A."/>
            <person name="Barry K.W."/>
            <person name="Cichocki N."/>
            <person name="Veneault-Fourrey C."/>
            <person name="LaButti K."/>
            <person name="Lindquist E.A."/>
            <person name="Lipzen A."/>
            <person name="Lundell T."/>
            <person name="Morin E."/>
            <person name="Murat C."/>
            <person name="Riley R."/>
            <person name="Ohm R."/>
            <person name="Sun H."/>
            <person name="Tunlid A."/>
            <person name="Henrissat B."/>
            <person name="Grigoriev I.V."/>
            <person name="Hibbett D.S."/>
            <person name="Martin F."/>
        </authorList>
    </citation>
    <scope>NUCLEOTIDE SEQUENCE [LARGE SCALE GENOMIC DNA]</scope>
    <source>
        <strain evidence="2 3">FD-317 M1</strain>
    </source>
</reference>